<evidence type="ECO:0000256" key="1">
    <source>
        <dbReference type="SAM" id="Phobius"/>
    </source>
</evidence>
<sequence length="102" mass="11554">MRNLSFAVAALFTIAAIVLRWTAQPLWQVWIVLIVAAAFLILGFVKTAQERGPEEIVLTEEQKDTLRTLKSEGNESGAIRQVHLWFRYASAEDAQRVVKELD</sequence>
<evidence type="ECO:0000313" key="2">
    <source>
        <dbReference type="EMBL" id="WIM67172.1"/>
    </source>
</evidence>
<dbReference type="Proteomes" id="UP001225598">
    <property type="component" value="Chromosome"/>
</dbReference>
<keyword evidence="1" id="KW-0472">Membrane</keyword>
<accession>A0ABY8VDI9</accession>
<name>A0ABY8VDI9_9CORY</name>
<dbReference type="RefSeq" id="WP_284824066.1">
    <property type="nucleotide sequence ID" value="NZ_CP126969.1"/>
</dbReference>
<dbReference type="EMBL" id="CP126969">
    <property type="protein sequence ID" value="WIM67172.1"/>
    <property type="molecule type" value="Genomic_DNA"/>
</dbReference>
<feature type="transmembrane region" description="Helical" evidence="1">
    <location>
        <begin position="26"/>
        <end position="45"/>
    </location>
</feature>
<proteinExistence type="predicted"/>
<organism evidence="2 3">
    <name type="scientific">Corynebacterium breve</name>
    <dbReference type="NCBI Taxonomy" id="3049799"/>
    <lineage>
        <taxon>Bacteria</taxon>
        <taxon>Bacillati</taxon>
        <taxon>Actinomycetota</taxon>
        <taxon>Actinomycetes</taxon>
        <taxon>Mycobacteriales</taxon>
        <taxon>Corynebacteriaceae</taxon>
        <taxon>Corynebacterium</taxon>
    </lineage>
</organism>
<keyword evidence="1" id="KW-0812">Transmembrane</keyword>
<gene>
    <name evidence="2" type="ORF">QP027_08555</name>
</gene>
<keyword evidence="3" id="KW-1185">Reference proteome</keyword>
<keyword evidence="1" id="KW-1133">Transmembrane helix</keyword>
<protein>
    <submittedName>
        <fullName evidence="2">Uncharacterized protein</fullName>
    </submittedName>
</protein>
<reference evidence="2 3" key="1">
    <citation type="submission" date="2023-05" db="EMBL/GenBank/DDBJ databases">
        <title>Corynebacterium suedekumii sp. nov. and Corynebacterium breve sp. nov. isolated from raw cow's milk.</title>
        <authorList>
            <person name="Baer M.K."/>
            <person name="Mehl L."/>
            <person name="Hellmuth R."/>
            <person name="Marke G."/>
            <person name="Lipski A."/>
        </authorList>
    </citation>
    <scope>NUCLEOTIDE SEQUENCE [LARGE SCALE GENOMIC DNA]</scope>
    <source>
        <strain evidence="2 3">R4</strain>
    </source>
</reference>
<evidence type="ECO:0000313" key="3">
    <source>
        <dbReference type="Proteomes" id="UP001225598"/>
    </source>
</evidence>